<evidence type="ECO:0000313" key="1">
    <source>
        <dbReference type="EMBL" id="AWV47818.1"/>
    </source>
</evidence>
<name>A0AAD0KQN0_MYCLR</name>
<sequence>MIVALAATGIVTTAIDTHVYEYLLPKTYTVPYENSLPVAALAGDDIPVIAGRTSADDLASSTPQVPNIVDT</sequence>
<organism evidence="1 2">
    <name type="scientific">Mycobacterium leprae</name>
    <dbReference type="NCBI Taxonomy" id="1769"/>
    <lineage>
        <taxon>Bacteria</taxon>
        <taxon>Bacillati</taxon>
        <taxon>Actinomycetota</taxon>
        <taxon>Actinomycetes</taxon>
        <taxon>Mycobacteriales</taxon>
        <taxon>Mycobacteriaceae</taxon>
        <taxon>Mycobacterium</taxon>
    </lineage>
</organism>
<gene>
    <name evidence="1" type="ORF">DIJ64_06265</name>
</gene>
<dbReference type="RefSeq" id="WP_049769732.1">
    <property type="nucleotide sequence ID" value="NZ_CP029543.1"/>
</dbReference>
<dbReference type="EMBL" id="CP029543">
    <property type="protein sequence ID" value="AWV47818.1"/>
    <property type="molecule type" value="Genomic_DNA"/>
</dbReference>
<accession>A0AAD0KQN0</accession>
<proteinExistence type="predicted"/>
<reference evidence="1 2" key="1">
    <citation type="submission" date="2018-05" db="EMBL/GenBank/DDBJ databases">
        <title>Evolution of small genomes with special reference to Mycobacterium leprae.</title>
        <authorList>
            <person name="Mohanty P.S."/>
            <person name="Bansal A.K."/>
            <person name="Gupta U.D."/>
            <person name="Naaz F."/>
            <person name="Dwivedi V.D."/>
            <person name="Singh H."/>
            <person name="Gupta G."/>
            <person name="Sharma S."/>
            <person name="Arora M."/>
        </authorList>
    </citation>
    <scope>NUCLEOTIDE SEQUENCE [LARGE SCALE GENOMIC DNA]</scope>
    <source>
        <strain evidence="1 2">MRHRU-235-G</strain>
    </source>
</reference>
<dbReference type="Proteomes" id="UP000249682">
    <property type="component" value="Chromosome"/>
</dbReference>
<evidence type="ECO:0000313" key="2">
    <source>
        <dbReference type="Proteomes" id="UP000249682"/>
    </source>
</evidence>
<dbReference type="AlphaFoldDB" id="A0AAD0KQN0"/>
<protein>
    <submittedName>
        <fullName evidence="1">Uncharacterized protein</fullName>
    </submittedName>
</protein>